<sequence>MKNSPYGWLEVGWTALKLGLTSFGGPIAHIGYFRTEYVERKRWLSEEVFAHLTALCQFLPGPASSQLGIAIGIQRAGLLGGIAAWLGFTLPSAVLMIVFAIAMQGEWLADAGWLQGLKLAAAAVVAQAVWSMARTLAPDRARVAMTVFTTGFTLLLPGALGQILPLIVCGVIGWLYFKPEPVNAPASFHPAVHSMTAVICLAMFTLLLIALPVIAFTVKDPLLQLTDIGYRAGSLVFGGGHVVLPMLEEETVASGIVSDQQFLAGYAAAQAVPGPLFTFSAYIGAVSAYGAEGAARAAAMLVAVFLPSFLLVTGVLPYWEKLRTRSSTRAMLAGVNASVVGLLLAALYDPIWTVTVHHAIDFVFVLIGFISLVFWRCPPWLLVIAAAAGGWMVYT</sequence>
<keyword evidence="4 7" id="KW-0812">Transmembrane</keyword>
<feature type="transmembrane region" description="Helical" evidence="7">
    <location>
        <begin position="76"/>
        <end position="101"/>
    </location>
</feature>
<keyword evidence="6 7" id="KW-0472">Membrane</keyword>
<dbReference type="InterPro" id="IPR003370">
    <property type="entry name" value="Chromate_transpt"/>
</dbReference>
<organism evidence="8 9">
    <name type="scientific">Cohnella kolymensis</name>
    <dbReference type="NCBI Taxonomy" id="1590652"/>
    <lineage>
        <taxon>Bacteria</taxon>
        <taxon>Bacillati</taxon>
        <taxon>Bacillota</taxon>
        <taxon>Bacilli</taxon>
        <taxon>Bacillales</taxon>
        <taxon>Paenibacillaceae</taxon>
        <taxon>Cohnella</taxon>
    </lineage>
</organism>
<evidence type="ECO:0000313" key="9">
    <source>
        <dbReference type="Proteomes" id="UP000054526"/>
    </source>
</evidence>
<comment type="subcellular location">
    <subcellularLocation>
        <location evidence="1">Cell membrane</location>
        <topology evidence="1">Multi-pass membrane protein</topology>
    </subcellularLocation>
</comment>
<feature type="transmembrane region" description="Helical" evidence="7">
    <location>
        <begin position="330"/>
        <end position="348"/>
    </location>
</feature>
<feature type="transmembrane region" description="Helical" evidence="7">
    <location>
        <begin position="297"/>
        <end position="318"/>
    </location>
</feature>
<feature type="transmembrane region" description="Helical" evidence="7">
    <location>
        <begin position="354"/>
        <end position="375"/>
    </location>
</feature>
<dbReference type="EMBL" id="JXAL01000026">
    <property type="protein sequence ID" value="KIL34747.1"/>
    <property type="molecule type" value="Genomic_DNA"/>
</dbReference>
<feature type="transmembrane region" description="Helical" evidence="7">
    <location>
        <begin position="154"/>
        <end position="176"/>
    </location>
</feature>
<gene>
    <name evidence="8" type="ORF">SD71_16975</name>
</gene>
<name>A0ABR5A1F3_9BACL</name>
<feature type="transmembrane region" description="Helical" evidence="7">
    <location>
        <begin position="113"/>
        <end position="133"/>
    </location>
</feature>
<feature type="transmembrane region" description="Helical" evidence="7">
    <location>
        <begin position="196"/>
        <end position="216"/>
    </location>
</feature>
<dbReference type="InterPro" id="IPR014047">
    <property type="entry name" value="Chr_Tranpt_l_chain"/>
</dbReference>
<evidence type="ECO:0000256" key="5">
    <source>
        <dbReference type="ARBA" id="ARBA00022989"/>
    </source>
</evidence>
<dbReference type="PANTHER" id="PTHR33567">
    <property type="entry name" value="CHROMATE ION TRANSPORTER (EUROFUNG)"/>
    <property type="match status" value="1"/>
</dbReference>
<reference evidence="8 9" key="1">
    <citation type="submission" date="2014-12" db="EMBL/GenBank/DDBJ databases">
        <title>Draft genome sequence of Cohnella kolymensis strain B-2846.</title>
        <authorList>
            <person name="Karlyshev A.V."/>
            <person name="Kudryashova E.B."/>
        </authorList>
    </citation>
    <scope>NUCLEOTIDE SEQUENCE [LARGE SCALE GENOMIC DNA]</scope>
    <source>
        <strain evidence="8 9">VKM B-2846</strain>
    </source>
</reference>
<comment type="caution">
    <text evidence="8">The sequence shown here is derived from an EMBL/GenBank/DDBJ whole genome shotgun (WGS) entry which is preliminary data.</text>
</comment>
<comment type="similarity">
    <text evidence="2">Belongs to the chromate ion transporter (CHR) (TC 2.A.51) family.</text>
</comment>
<evidence type="ECO:0000256" key="2">
    <source>
        <dbReference type="ARBA" id="ARBA00005262"/>
    </source>
</evidence>
<evidence type="ECO:0000256" key="4">
    <source>
        <dbReference type="ARBA" id="ARBA00022692"/>
    </source>
</evidence>
<dbReference type="Proteomes" id="UP000054526">
    <property type="component" value="Unassembled WGS sequence"/>
</dbReference>
<protein>
    <recommendedName>
        <fullName evidence="10">ChrA protein</fullName>
    </recommendedName>
</protein>
<evidence type="ECO:0000256" key="7">
    <source>
        <dbReference type="SAM" id="Phobius"/>
    </source>
</evidence>
<proteinExistence type="inferred from homology"/>
<evidence type="ECO:0000256" key="3">
    <source>
        <dbReference type="ARBA" id="ARBA00022475"/>
    </source>
</evidence>
<keyword evidence="9" id="KW-1185">Reference proteome</keyword>
<evidence type="ECO:0008006" key="10">
    <source>
        <dbReference type="Google" id="ProtNLM"/>
    </source>
</evidence>
<dbReference type="Pfam" id="PF02417">
    <property type="entry name" value="Chromate_transp"/>
    <property type="match status" value="2"/>
</dbReference>
<accession>A0ABR5A1F3</accession>
<evidence type="ECO:0000256" key="1">
    <source>
        <dbReference type="ARBA" id="ARBA00004651"/>
    </source>
</evidence>
<dbReference type="NCBIfam" id="TIGR00937">
    <property type="entry name" value="2A51"/>
    <property type="match status" value="1"/>
</dbReference>
<dbReference type="PANTHER" id="PTHR33567:SF3">
    <property type="entry name" value="CHROMATE ION TRANSPORTER (EUROFUNG)"/>
    <property type="match status" value="1"/>
</dbReference>
<evidence type="ECO:0000256" key="6">
    <source>
        <dbReference type="ARBA" id="ARBA00023136"/>
    </source>
</evidence>
<dbReference type="RefSeq" id="WP_041065774.1">
    <property type="nucleotide sequence ID" value="NZ_JXAL01000026.1"/>
</dbReference>
<evidence type="ECO:0000313" key="8">
    <source>
        <dbReference type="EMBL" id="KIL34747.1"/>
    </source>
</evidence>
<keyword evidence="5 7" id="KW-1133">Transmembrane helix</keyword>
<feature type="transmembrane region" description="Helical" evidence="7">
    <location>
        <begin position="12"/>
        <end position="33"/>
    </location>
</feature>
<dbReference type="PIRSF" id="PIRSF004810">
    <property type="entry name" value="ChrA"/>
    <property type="match status" value="1"/>
</dbReference>
<keyword evidence="3" id="KW-1003">Cell membrane</keyword>